<evidence type="ECO:0000313" key="8">
    <source>
        <dbReference type="EMBL" id="TKA36766.1"/>
    </source>
</evidence>
<name>A0A4U0UP33_9PEZI</name>
<proteinExistence type="inferred from homology"/>
<evidence type="ECO:0000256" key="4">
    <source>
        <dbReference type="ARBA" id="ARBA00022801"/>
    </source>
</evidence>
<dbReference type="SUPFAM" id="SSF75304">
    <property type="entry name" value="Amidase signature (AS) enzymes"/>
    <property type="match status" value="1"/>
</dbReference>
<dbReference type="Gene3D" id="3.90.1300.10">
    <property type="entry name" value="Amidase signature (AS) domain"/>
    <property type="match status" value="1"/>
</dbReference>
<dbReference type="Proteomes" id="UP000310066">
    <property type="component" value="Unassembled WGS sequence"/>
</dbReference>
<feature type="domain" description="Amidase" evidence="7">
    <location>
        <begin position="79"/>
        <end position="561"/>
    </location>
</feature>
<protein>
    <recommendedName>
        <fullName evidence="3">amidase</fullName>
        <ecNumber evidence="3">3.5.1.4</ecNumber>
    </recommendedName>
</protein>
<feature type="binding site" evidence="6">
    <location>
        <position position="184"/>
    </location>
    <ligand>
        <name>substrate</name>
    </ligand>
</feature>
<dbReference type="InterPro" id="IPR023631">
    <property type="entry name" value="Amidase_dom"/>
</dbReference>
<sequence>MPDTWQDIAARKQKQRTDRVPKAWLVPASYLPSTNSSGNVLDVPRRCGILTSQEIHITETLDATALVAGLATGKLKSVDVVTAFCKRAAIAQQLVNCLTEIFFHDAIARAKQLDEQFKKTGKPVGSLHGLPISIKDSFKVKGYDASVGVAGFCFKPATINSALVEVLLEQGAVLYCKTNVPLTMMALDSHNNVFGRTLNPANTALTAGGSSGGEGALVAMRGSPIGIGTDVGGSIRIPAMCNGLVGVKPSHGRVPYAGQEGGALPGSSKVGIESTAGPIARNVRDCEMLLRAIGAGQPWLFDPDVVPQNWEQQSSLIMTSPTLKVGRPLRVGIVRTDGHVTPLPPVQRLLDKVARTLRSSSSTSRNAVEVVDVDISRLGPQLLKVFNGVMSIDGANTWFDHIEATGESLSPWLATRLRRRPQKSLDEVRKLQAQKLELQTEFMKVWEESGGYWAKDGKQSSGVRTLDIIICPGAPHPVPPIDRWNTTNYTSAFNLLDLPSGMLPVWTFLESDMEGDLPSGEPLNGWDKINQGLWNDIDRKVYVGSVMSVQIVAPKLMDRRLVESMAVLEKALAPLREVSGKASKL</sequence>
<dbReference type="EMBL" id="NAJP01000057">
    <property type="protein sequence ID" value="TKA36766.1"/>
    <property type="molecule type" value="Genomic_DNA"/>
</dbReference>
<feature type="active site" description="Charge relay system" evidence="5">
    <location>
        <position position="210"/>
    </location>
</feature>
<feature type="active site" description="Acyl-ester intermediate" evidence="5">
    <location>
        <position position="234"/>
    </location>
</feature>
<evidence type="ECO:0000256" key="1">
    <source>
        <dbReference type="ARBA" id="ARBA00001311"/>
    </source>
</evidence>
<feature type="active site" description="Charge relay system" evidence="5">
    <location>
        <position position="135"/>
    </location>
</feature>
<dbReference type="Pfam" id="PF01425">
    <property type="entry name" value="Amidase"/>
    <property type="match status" value="1"/>
</dbReference>
<gene>
    <name evidence="8" type="ORF">B0A54_11636</name>
</gene>
<feature type="binding site" evidence="6">
    <location>
        <begin position="231"/>
        <end position="234"/>
    </location>
    <ligand>
        <name>substrate</name>
    </ligand>
</feature>
<dbReference type="PROSITE" id="PS00571">
    <property type="entry name" value="AMIDASES"/>
    <property type="match status" value="1"/>
</dbReference>
<reference evidence="8 9" key="1">
    <citation type="submission" date="2017-03" db="EMBL/GenBank/DDBJ databases">
        <title>Genomes of endolithic fungi from Antarctica.</title>
        <authorList>
            <person name="Coleine C."/>
            <person name="Masonjones S."/>
            <person name="Stajich J.E."/>
        </authorList>
    </citation>
    <scope>NUCLEOTIDE SEQUENCE [LARGE SCALE GENOMIC DNA]</scope>
    <source>
        <strain evidence="8 9">CCFEE 5311</strain>
    </source>
</reference>
<dbReference type="PANTHER" id="PTHR46072">
    <property type="entry name" value="AMIDASE-RELATED-RELATED"/>
    <property type="match status" value="1"/>
</dbReference>
<dbReference type="PIRSF" id="PIRSF001221">
    <property type="entry name" value="Amidase_fungi"/>
    <property type="match status" value="1"/>
</dbReference>
<feature type="binding site" evidence="6">
    <location>
        <position position="210"/>
    </location>
    <ligand>
        <name>substrate</name>
    </ligand>
</feature>
<dbReference type="InterPro" id="IPR020556">
    <property type="entry name" value="Amidase_CS"/>
</dbReference>
<comment type="caution">
    <text evidence="8">The sequence shown here is derived from an EMBL/GenBank/DDBJ whole genome shotgun (WGS) entry which is preliminary data.</text>
</comment>
<evidence type="ECO:0000256" key="3">
    <source>
        <dbReference type="ARBA" id="ARBA00012922"/>
    </source>
</evidence>
<dbReference type="PANTHER" id="PTHR46072:SF6">
    <property type="entry name" value="AMIDASE, PUTATIVE (AFU_ORTHOLOGUE AFUA_1G14530)-RELATED"/>
    <property type="match status" value="1"/>
</dbReference>
<dbReference type="STRING" id="329885.A0A4U0UP33"/>
<dbReference type="AlphaFoldDB" id="A0A4U0UP33"/>
<comment type="catalytic activity">
    <reaction evidence="1">
        <text>a monocarboxylic acid amide + H2O = a monocarboxylate + NH4(+)</text>
        <dbReference type="Rhea" id="RHEA:12020"/>
        <dbReference type="ChEBI" id="CHEBI:15377"/>
        <dbReference type="ChEBI" id="CHEBI:28938"/>
        <dbReference type="ChEBI" id="CHEBI:35757"/>
        <dbReference type="ChEBI" id="CHEBI:83628"/>
        <dbReference type="EC" id="3.5.1.4"/>
    </reaction>
</comment>
<organism evidence="8 9">
    <name type="scientific">Friedmanniomyces endolithicus</name>
    <dbReference type="NCBI Taxonomy" id="329885"/>
    <lineage>
        <taxon>Eukaryota</taxon>
        <taxon>Fungi</taxon>
        <taxon>Dikarya</taxon>
        <taxon>Ascomycota</taxon>
        <taxon>Pezizomycotina</taxon>
        <taxon>Dothideomycetes</taxon>
        <taxon>Dothideomycetidae</taxon>
        <taxon>Mycosphaerellales</taxon>
        <taxon>Teratosphaeriaceae</taxon>
        <taxon>Friedmanniomyces</taxon>
    </lineage>
</organism>
<comment type="similarity">
    <text evidence="2">Belongs to the amidase family.</text>
</comment>
<evidence type="ECO:0000256" key="5">
    <source>
        <dbReference type="PIRSR" id="PIRSR001221-1"/>
    </source>
</evidence>
<dbReference type="InterPro" id="IPR036928">
    <property type="entry name" value="AS_sf"/>
</dbReference>
<evidence type="ECO:0000259" key="7">
    <source>
        <dbReference type="Pfam" id="PF01425"/>
    </source>
</evidence>
<evidence type="ECO:0000256" key="6">
    <source>
        <dbReference type="PIRSR" id="PIRSR001221-2"/>
    </source>
</evidence>
<evidence type="ECO:0000256" key="2">
    <source>
        <dbReference type="ARBA" id="ARBA00009199"/>
    </source>
</evidence>
<dbReference type="EC" id="3.5.1.4" evidence="3"/>
<dbReference type="GO" id="GO:0004040">
    <property type="term" value="F:amidase activity"/>
    <property type="evidence" value="ECO:0007669"/>
    <property type="project" value="UniProtKB-EC"/>
</dbReference>
<dbReference type="OrthoDB" id="6428749at2759"/>
<accession>A0A4U0UP33</accession>
<keyword evidence="4" id="KW-0378">Hydrolase</keyword>
<evidence type="ECO:0000313" key="9">
    <source>
        <dbReference type="Proteomes" id="UP000310066"/>
    </source>
</evidence>